<keyword evidence="1" id="KW-0812">Transmembrane</keyword>
<evidence type="ECO:0000256" key="1">
    <source>
        <dbReference type="SAM" id="Phobius"/>
    </source>
</evidence>
<proteinExistence type="predicted"/>
<dbReference type="Proteomes" id="UP000199343">
    <property type="component" value="Unassembled WGS sequence"/>
</dbReference>
<feature type="transmembrane region" description="Helical" evidence="1">
    <location>
        <begin position="6"/>
        <end position="28"/>
    </location>
</feature>
<reference evidence="3" key="1">
    <citation type="submission" date="2016-06" db="EMBL/GenBank/DDBJ databases">
        <authorList>
            <person name="Varghese N."/>
            <person name="Submissions Spin"/>
        </authorList>
    </citation>
    <scope>NUCLEOTIDE SEQUENCE [LARGE SCALE GENOMIC DNA]</scope>
    <source>
        <strain evidence="3">DSM 43363</strain>
    </source>
</reference>
<evidence type="ECO:0000313" key="2">
    <source>
        <dbReference type="EMBL" id="SCL59339.1"/>
    </source>
</evidence>
<organism evidence="2 3">
    <name type="scientific">Micromonospora peucetia</name>
    <dbReference type="NCBI Taxonomy" id="47871"/>
    <lineage>
        <taxon>Bacteria</taxon>
        <taxon>Bacillati</taxon>
        <taxon>Actinomycetota</taxon>
        <taxon>Actinomycetes</taxon>
        <taxon>Micromonosporales</taxon>
        <taxon>Micromonosporaceae</taxon>
        <taxon>Micromonospora</taxon>
    </lineage>
</organism>
<accession>A0A1C6UZA0</accession>
<dbReference type="AlphaFoldDB" id="A0A1C6UZA0"/>
<evidence type="ECO:0008006" key="4">
    <source>
        <dbReference type="Google" id="ProtNLM"/>
    </source>
</evidence>
<gene>
    <name evidence="2" type="ORF">GA0070608_2129</name>
</gene>
<sequence>MRQAKPVTAAIIAASASIVVAVLAFVLNQYGQARQERRQARLARISSQLRDLYGPLNAMVDANERIWEALRDSHLPKAAERGPDDSTASWRRWRDEALQPANRRMRDLIFAYADLVVEAEVPEPLRDFCAHVAALEIVRAAESEEGARQRALIDHPGDAYVSYVRRTFAALKHEQAQLLRRSRVRPRTRAGRLRPE</sequence>
<keyword evidence="1" id="KW-1133">Transmembrane helix</keyword>
<protein>
    <recommendedName>
        <fullName evidence="4">DUF4760 domain-containing protein</fullName>
    </recommendedName>
</protein>
<name>A0A1C6UZA0_9ACTN</name>
<keyword evidence="1" id="KW-0472">Membrane</keyword>
<dbReference type="EMBL" id="FMIC01000002">
    <property type="protein sequence ID" value="SCL59339.1"/>
    <property type="molecule type" value="Genomic_DNA"/>
</dbReference>
<evidence type="ECO:0000313" key="3">
    <source>
        <dbReference type="Proteomes" id="UP000199343"/>
    </source>
</evidence>